<evidence type="ECO:0000256" key="7">
    <source>
        <dbReference type="SAM" id="Phobius"/>
    </source>
</evidence>
<feature type="transmembrane region" description="Helical" evidence="7">
    <location>
        <begin position="12"/>
        <end position="28"/>
    </location>
</feature>
<dbReference type="InterPro" id="IPR050638">
    <property type="entry name" value="AA-Vitamin_Transporters"/>
</dbReference>
<evidence type="ECO:0000256" key="6">
    <source>
        <dbReference type="ARBA" id="ARBA00023136"/>
    </source>
</evidence>
<organism evidence="9 10">
    <name type="scientific">Allocoprobacillus halotolerans</name>
    <dbReference type="NCBI Taxonomy" id="2944914"/>
    <lineage>
        <taxon>Bacteria</taxon>
        <taxon>Bacillati</taxon>
        <taxon>Bacillota</taxon>
        <taxon>Erysipelotrichia</taxon>
        <taxon>Erysipelotrichales</taxon>
        <taxon>Erysipelotrichaceae</taxon>
        <taxon>Allocoprobacillus</taxon>
    </lineage>
</organism>
<proteinExistence type="inferred from homology"/>
<protein>
    <submittedName>
        <fullName evidence="9">DMT family transporter</fullName>
    </submittedName>
</protein>
<feature type="transmembrane region" description="Helical" evidence="7">
    <location>
        <begin position="155"/>
        <end position="174"/>
    </location>
</feature>
<accession>A0ABY5I234</accession>
<feature type="transmembrane region" description="Helical" evidence="7">
    <location>
        <begin position="122"/>
        <end position="143"/>
    </location>
</feature>
<evidence type="ECO:0000256" key="3">
    <source>
        <dbReference type="ARBA" id="ARBA00022475"/>
    </source>
</evidence>
<comment type="subcellular location">
    <subcellularLocation>
        <location evidence="1">Cell membrane</location>
        <topology evidence="1">Multi-pass membrane protein</topology>
    </subcellularLocation>
</comment>
<dbReference type="InterPro" id="IPR000620">
    <property type="entry name" value="EamA_dom"/>
</dbReference>
<name>A0ABY5I234_9FIRM</name>
<dbReference type="EMBL" id="CP101620">
    <property type="protein sequence ID" value="UTY38827.1"/>
    <property type="molecule type" value="Genomic_DNA"/>
</dbReference>
<keyword evidence="4 7" id="KW-0812">Transmembrane</keyword>
<feature type="transmembrane region" description="Helical" evidence="7">
    <location>
        <begin position="37"/>
        <end position="55"/>
    </location>
</feature>
<feature type="transmembrane region" description="Helical" evidence="7">
    <location>
        <begin position="91"/>
        <end position="110"/>
    </location>
</feature>
<dbReference type="Pfam" id="PF00892">
    <property type="entry name" value="EamA"/>
    <property type="match status" value="1"/>
</dbReference>
<evidence type="ECO:0000256" key="4">
    <source>
        <dbReference type="ARBA" id="ARBA00022692"/>
    </source>
</evidence>
<feature type="transmembrane region" description="Helical" evidence="7">
    <location>
        <begin position="61"/>
        <end position="79"/>
    </location>
</feature>
<gene>
    <name evidence="9" type="ORF">NMU03_14710</name>
</gene>
<dbReference type="Proteomes" id="UP001060112">
    <property type="component" value="Chromosome"/>
</dbReference>
<feature type="transmembrane region" description="Helical" evidence="7">
    <location>
        <begin position="180"/>
        <end position="196"/>
    </location>
</feature>
<dbReference type="InterPro" id="IPR037185">
    <property type="entry name" value="EmrE-like"/>
</dbReference>
<evidence type="ECO:0000313" key="10">
    <source>
        <dbReference type="Proteomes" id="UP001060112"/>
    </source>
</evidence>
<keyword evidence="3" id="KW-1003">Cell membrane</keyword>
<evidence type="ECO:0000256" key="1">
    <source>
        <dbReference type="ARBA" id="ARBA00004651"/>
    </source>
</evidence>
<evidence type="ECO:0000313" key="9">
    <source>
        <dbReference type="EMBL" id="UTY38827.1"/>
    </source>
</evidence>
<keyword evidence="10" id="KW-1185">Reference proteome</keyword>
<reference evidence="9" key="1">
    <citation type="submission" date="2022-07" db="EMBL/GenBank/DDBJ databases">
        <title>Faecal culturing of patients with breast cancer.</title>
        <authorList>
            <person name="Teng N.M.Y."/>
            <person name="Kiu R."/>
            <person name="Evans R."/>
            <person name="Baker D.J."/>
            <person name="Zenner C."/>
            <person name="Robinson S.D."/>
            <person name="Hall L.J."/>
        </authorList>
    </citation>
    <scope>NUCLEOTIDE SEQUENCE</scope>
    <source>
        <strain evidence="9">LH1062</strain>
    </source>
</reference>
<evidence type="ECO:0000259" key="8">
    <source>
        <dbReference type="Pfam" id="PF00892"/>
    </source>
</evidence>
<sequence length="202" mass="23598">MNEVKGIDNALMNALSPTITFLLSFVFLKHHLSVREWIGLFLSSFAFLLSIRFQIFSIQIGFLYLLLGMILYISGNIIIQKWQIQHSICFTFYELLYGSIFLLIHCLIDGQFEFDKLLALNAWQWFLFIVISGIGFAYIQVIYMKAIRQIGAIQTSFFLSLNPLFTYFESLIFLDESFDFLHFISFLLLIIALITIRKKKID</sequence>
<dbReference type="PANTHER" id="PTHR32322:SF18">
    <property type="entry name" value="S-ADENOSYLMETHIONINE_S-ADENOSYLHOMOCYSTEINE TRANSPORTER"/>
    <property type="match status" value="1"/>
</dbReference>
<dbReference type="SUPFAM" id="SSF103481">
    <property type="entry name" value="Multidrug resistance efflux transporter EmrE"/>
    <property type="match status" value="2"/>
</dbReference>
<keyword evidence="5 7" id="KW-1133">Transmembrane helix</keyword>
<evidence type="ECO:0000256" key="2">
    <source>
        <dbReference type="ARBA" id="ARBA00007362"/>
    </source>
</evidence>
<dbReference type="PANTHER" id="PTHR32322">
    <property type="entry name" value="INNER MEMBRANE TRANSPORTER"/>
    <property type="match status" value="1"/>
</dbReference>
<comment type="similarity">
    <text evidence="2">Belongs to the EamA transporter family.</text>
</comment>
<dbReference type="RefSeq" id="WP_290139486.1">
    <property type="nucleotide sequence ID" value="NZ_CP101620.1"/>
</dbReference>
<evidence type="ECO:0000256" key="5">
    <source>
        <dbReference type="ARBA" id="ARBA00022989"/>
    </source>
</evidence>
<feature type="domain" description="EamA" evidence="8">
    <location>
        <begin position="60"/>
        <end position="196"/>
    </location>
</feature>
<keyword evidence="6 7" id="KW-0472">Membrane</keyword>